<dbReference type="InterPro" id="IPR024185">
    <property type="entry name" value="FTHF_cligase-like_sf"/>
</dbReference>
<dbReference type="EMBL" id="MCRK01000024">
    <property type="protein sequence ID" value="OPA78898.1"/>
    <property type="molecule type" value="Genomic_DNA"/>
</dbReference>
<evidence type="ECO:0000256" key="3">
    <source>
        <dbReference type="ARBA" id="ARBA00022840"/>
    </source>
</evidence>
<dbReference type="RefSeq" id="WP_069632409.1">
    <property type="nucleotide sequence ID" value="NZ_CP012547.1"/>
</dbReference>
<dbReference type="NCBIfam" id="TIGR02727">
    <property type="entry name" value="MTHFS_bact"/>
    <property type="match status" value="1"/>
</dbReference>
<dbReference type="InterPro" id="IPR002698">
    <property type="entry name" value="FTHF_cligase"/>
</dbReference>
<dbReference type="PANTHER" id="PTHR23407:SF1">
    <property type="entry name" value="5-FORMYLTETRAHYDROFOLATE CYCLO-LIGASE"/>
    <property type="match status" value="1"/>
</dbReference>
<evidence type="ECO:0000256" key="2">
    <source>
        <dbReference type="ARBA" id="ARBA00022741"/>
    </source>
</evidence>
<sequence length="214" mass="25713">MSVKYTKEEIRSYNLKQIKRHVKISAKCKHYSVLNNLYSLIKHTKSKNILIYMPLEYEVDVYKLRRKLSNKCNIFMPFMVGLSLKMVKSRLPFLIDKFKVRQPINRQIFKGYLDMAIVPVIGVDLNLGRIGHGKGFYDRFFSELSHRPKIIVFVQMIDLFYNKEITQKHDISCNIYMTPRQNYIRRGKNDRNFCRIGGWCHWRWSRIYCSQKDK</sequence>
<comment type="cofactor">
    <cofactor evidence="4">
        <name>Mg(2+)</name>
        <dbReference type="ChEBI" id="CHEBI:18420"/>
    </cofactor>
</comment>
<reference evidence="5 6" key="1">
    <citation type="submission" date="2016-08" db="EMBL/GenBank/DDBJ databases">
        <title>Campylobacter species from sea mammals.</title>
        <authorList>
            <person name="Gilbert M.J."/>
            <person name="Byrne B.A."/>
            <person name="Zomer A.L."/>
            <person name="Wagenaar J.A."/>
        </authorList>
    </citation>
    <scope>NUCLEOTIDE SEQUENCE [LARGE SCALE GENOMIC DNA]</scope>
    <source>
        <strain evidence="5 6">1105248</strain>
    </source>
</reference>
<protein>
    <recommendedName>
        <fullName evidence="4">5-formyltetrahydrofolate cyclo-ligase</fullName>
        <ecNumber evidence="4">6.3.3.2</ecNumber>
    </recommendedName>
</protein>
<organism evidence="5 6">
    <name type="scientific">Campylobacter pinnipediorum subsp. pinnipediorum</name>
    <dbReference type="NCBI Taxonomy" id="1660067"/>
    <lineage>
        <taxon>Bacteria</taxon>
        <taxon>Pseudomonadati</taxon>
        <taxon>Campylobacterota</taxon>
        <taxon>Epsilonproteobacteria</taxon>
        <taxon>Campylobacterales</taxon>
        <taxon>Campylobacteraceae</taxon>
        <taxon>Campylobacter</taxon>
    </lineage>
</organism>
<comment type="caution">
    <text evidence="5">The sequence shown here is derived from an EMBL/GenBank/DDBJ whole genome shotgun (WGS) entry which is preliminary data.</text>
</comment>
<keyword evidence="3 4" id="KW-0067">ATP-binding</keyword>
<keyword evidence="4" id="KW-0479">Metal-binding</keyword>
<dbReference type="Pfam" id="PF01812">
    <property type="entry name" value="5-FTHF_cyc-lig"/>
    <property type="match status" value="1"/>
</dbReference>
<evidence type="ECO:0000313" key="5">
    <source>
        <dbReference type="EMBL" id="OPA78898.1"/>
    </source>
</evidence>
<dbReference type="GO" id="GO:0035999">
    <property type="term" value="P:tetrahydrofolate interconversion"/>
    <property type="evidence" value="ECO:0007669"/>
    <property type="project" value="TreeGrafter"/>
</dbReference>
<dbReference type="GO" id="GO:0005524">
    <property type="term" value="F:ATP binding"/>
    <property type="evidence" value="ECO:0007669"/>
    <property type="project" value="UniProtKB-KW"/>
</dbReference>
<keyword evidence="2 4" id="KW-0547">Nucleotide-binding</keyword>
<dbReference type="SUPFAM" id="SSF100950">
    <property type="entry name" value="NagB/RpiA/CoA transferase-like"/>
    <property type="match status" value="1"/>
</dbReference>
<proteinExistence type="inferred from homology"/>
<gene>
    <name evidence="5" type="ORF">BFG04_02410</name>
</gene>
<evidence type="ECO:0000256" key="4">
    <source>
        <dbReference type="RuleBase" id="RU361279"/>
    </source>
</evidence>
<dbReference type="PANTHER" id="PTHR23407">
    <property type="entry name" value="ATPASE INHIBITOR/5-FORMYLTETRAHYDROFOLATE CYCLO-LIGASE"/>
    <property type="match status" value="1"/>
</dbReference>
<evidence type="ECO:0000313" key="6">
    <source>
        <dbReference type="Proteomes" id="UP000189728"/>
    </source>
</evidence>
<keyword evidence="4" id="KW-0460">Magnesium</keyword>
<dbReference type="Proteomes" id="UP000189728">
    <property type="component" value="Unassembled WGS sequence"/>
</dbReference>
<evidence type="ECO:0000256" key="1">
    <source>
        <dbReference type="ARBA" id="ARBA00010638"/>
    </source>
</evidence>
<name>A0AAX0LB74_9BACT</name>
<dbReference type="GO" id="GO:0046872">
    <property type="term" value="F:metal ion binding"/>
    <property type="evidence" value="ECO:0007669"/>
    <property type="project" value="UniProtKB-KW"/>
</dbReference>
<comment type="catalytic activity">
    <reaction evidence="4">
        <text>(6S)-5-formyl-5,6,7,8-tetrahydrofolate + ATP = (6R)-5,10-methenyltetrahydrofolate + ADP + phosphate</text>
        <dbReference type="Rhea" id="RHEA:10488"/>
        <dbReference type="ChEBI" id="CHEBI:30616"/>
        <dbReference type="ChEBI" id="CHEBI:43474"/>
        <dbReference type="ChEBI" id="CHEBI:57455"/>
        <dbReference type="ChEBI" id="CHEBI:57457"/>
        <dbReference type="ChEBI" id="CHEBI:456216"/>
        <dbReference type="EC" id="6.3.3.2"/>
    </reaction>
</comment>
<dbReference type="EC" id="6.3.3.2" evidence="4"/>
<dbReference type="GO" id="GO:0009396">
    <property type="term" value="P:folic acid-containing compound biosynthetic process"/>
    <property type="evidence" value="ECO:0007669"/>
    <property type="project" value="TreeGrafter"/>
</dbReference>
<accession>A0AAX0LB74</accession>
<dbReference type="GO" id="GO:0030272">
    <property type="term" value="F:5-formyltetrahydrofolate cyclo-ligase activity"/>
    <property type="evidence" value="ECO:0007669"/>
    <property type="project" value="UniProtKB-EC"/>
</dbReference>
<dbReference type="InterPro" id="IPR037171">
    <property type="entry name" value="NagB/RpiA_transferase-like"/>
</dbReference>
<dbReference type="Gene3D" id="3.40.50.10420">
    <property type="entry name" value="NagB/RpiA/CoA transferase-like"/>
    <property type="match status" value="1"/>
</dbReference>
<comment type="similarity">
    <text evidence="1 4">Belongs to the 5-formyltetrahydrofolate cyclo-ligase family.</text>
</comment>
<dbReference type="AlphaFoldDB" id="A0AAX0LB74"/>